<keyword evidence="2 6" id="KW-0645">Protease</keyword>
<comment type="caution">
    <text evidence="6">The sequence shown here is derived from an EMBL/GenBank/DDBJ whole genome shotgun (WGS) entry which is preliminary data.</text>
</comment>
<evidence type="ECO:0000256" key="2">
    <source>
        <dbReference type="ARBA" id="ARBA00022670"/>
    </source>
</evidence>
<reference evidence="6" key="1">
    <citation type="submission" date="2019-08" db="EMBL/GenBank/DDBJ databases">
        <authorList>
            <person name="Kucharzyk K."/>
            <person name="Murdoch R.W."/>
            <person name="Higgins S."/>
            <person name="Loffler F."/>
        </authorList>
    </citation>
    <scope>NUCLEOTIDE SEQUENCE</scope>
</reference>
<dbReference type="InterPro" id="IPR043504">
    <property type="entry name" value="Peptidase_S1_PA_chymotrypsin"/>
</dbReference>
<dbReference type="InterPro" id="IPR036034">
    <property type="entry name" value="PDZ_sf"/>
</dbReference>
<dbReference type="PRINTS" id="PR00834">
    <property type="entry name" value="PROTEASES2C"/>
</dbReference>
<dbReference type="EMBL" id="VSSQ01019466">
    <property type="protein sequence ID" value="MPM63528.1"/>
    <property type="molecule type" value="Genomic_DNA"/>
</dbReference>
<evidence type="ECO:0000256" key="3">
    <source>
        <dbReference type="ARBA" id="ARBA00022801"/>
    </source>
</evidence>
<dbReference type="SUPFAM" id="SSF50494">
    <property type="entry name" value="Trypsin-like serine proteases"/>
    <property type="match status" value="1"/>
</dbReference>
<sequence length="326" mass="34559">MNKSVVHITTTVETQVNAFMDVLPAQGTGSGIILSTDGYILTNAHVVEKAASLKVGLYNNQSYPAKLIGVDSEDDLAVIKIQVEKEVTLHPATLGTSEELKIGQKVIAIGNPFGYDRTMTVGVVSGLNRPVRSNEGKIVMNAIQTDAAINPGNSGGPLLNGRGEVIGINSSIYSTTGSSQGVNFAIPIDTAIAVIPDLIKLGKVSRGWLDLAAVQLSPQLVSYAKLPVNKGVLVSQVVSSGFADKAGIRGGTQMVQYGSSVIYLGGDIITKVHDTVVEDLNDLYLALLPFKSGQKVNITVNRKGEIKRMEVQLIERTAQHVSALVR</sequence>
<dbReference type="Gene3D" id="2.30.42.10">
    <property type="match status" value="1"/>
</dbReference>
<evidence type="ECO:0000259" key="5">
    <source>
        <dbReference type="Pfam" id="PF13180"/>
    </source>
</evidence>
<proteinExistence type="inferred from homology"/>
<dbReference type="SUPFAM" id="SSF50156">
    <property type="entry name" value="PDZ domain-like"/>
    <property type="match status" value="1"/>
</dbReference>
<name>A0A645BEP7_9ZZZZ</name>
<dbReference type="InterPro" id="IPR051201">
    <property type="entry name" value="Chloro_Bact_Ser_Proteases"/>
</dbReference>
<organism evidence="6">
    <name type="scientific">bioreactor metagenome</name>
    <dbReference type="NCBI Taxonomy" id="1076179"/>
    <lineage>
        <taxon>unclassified sequences</taxon>
        <taxon>metagenomes</taxon>
        <taxon>ecological metagenomes</taxon>
    </lineage>
</organism>
<comment type="similarity">
    <text evidence="1">Belongs to the peptidase S1C family.</text>
</comment>
<keyword evidence="3" id="KW-0378">Hydrolase</keyword>
<dbReference type="Pfam" id="PF13365">
    <property type="entry name" value="Trypsin_2"/>
    <property type="match status" value="1"/>
</dbReference>
<dbReference type="GO" id="GO:0006508">
    <property type="term" value="P:proteolysis"/>
    <property type="evidence" value="ECO:0007669"/>
    <property type="project" value="UniProtKB-KW"/>
</dbReference>
<accession>A0A645BEP7</accession>
<dbReference type="InterPro" id="IPR009003">
    <property type="entry name" value="Peptidase_S1_PA"/>
</dbReference>
<keyword evidence="4" id="KW-0720">Serine protease</keyword>
<dbReference type="PANTHER" id="PTHR43343">
    <property type="entry name" value="PEPTIDASE S12"/>
    <property type="match status" value="1"/>
</dbReference>
<dbReference type="InterPro" id="IPR001478">
    <property type="entry name" value="PDZ"/>
</dbReference>
<protein>
    <submittedName>
        <fullName evidence="6">Putative serine protease HhoB</fullName>
    </submittedName>
</protein>
<dbReference type="AlphaFoldDB" id="A0A645BEP7"/>
<feature type="domain" description="PDZ" evidence="5">
    <location>
        <begin position="228"/>
        <end position="313"/>
    </location>
</feature>
<dbReference type="Gene3D" id="2.40.10.10">
    <property type="entry name" value="Trypsin-like serine proteases"/>
    <property type="match status" value="2"/>
</dbReference>
<evidence type="ECO:0000256" key="1">
    <source>
        <dbReference type="ARBA" id="ARBA00010541"/>
    </source>
</evidence>
<dbReference type="FunFam" id="2.40.10.10:FF:000001">
    <property type="entry name" value="Periplasmic serine protease DegS"/>
    <property type="match status" value="1"/>
</dbReference>
<dbReference type="GO" id="GO:0004252">
    <property type="term" value="F:serine-type endopeptidase activity"/>
    <property type="evidence" value="ECO:0007669"/>
    <property type="project" value="InterPro"/>
</dbReference>
<gene>
    <name evidence="6" type="primary">hhoB</name>
    <name evidence="6" type="ORF">SDC9_110408</name>
</gene>
<dbReference type="Pfam" id="PF13180">
    <property type="entry name" value="PDZ_2"/>
    <property type="match status" value="1"/>
</dbReference>
<dbReference type="PANTHER" id="PTHR43343:SF3">
    <property type="entry name" value="PROTEASE DO-LIKE 8, CHLOROPLASTIC"/>
    <property type="match status" value="1"/>
</dbReference>
<evidence type="ECO:0000313" key="6">
    <source>
        <dbReference type="EMBL" id="MPM63528.1"/>
    </source>
</evidence>
<dbReference type="InterPro" id="IPR001940">
    <property type="entry name" value="Peptidase_S1C"/>
</dbReference>
<evidence type="ECO:0000256" key="4">
    <source>
        <dbReference type="ARBA" id="ARBA00022825"/>
    </source>
</evidence>